<organism evidence="1 2">
    <name type="scientific">Saguinus oedipus</name>
    <name type="common">Cotton-top tamarin</name>
    <name type="synonym">Oedipomidas oedipus</name>
    <dbReference type="NCBI Taxonomy" id="9490"/>
    <lineage>
        <taxon>Eukaryota</taxon>
        <taxon>Metazoa</taxon>
        <taxon>Chordata</taxon>
        <taxon>Craniata</taxon>
        <taxon>Vertebrata</taxon>
        <taxon>Euteleostomi</taxon>
        <taxon>Mammalia</taxon>
        <taxon>Eutheria</taxon>
        <taxon>Euarchontoglires</taxon>
        <taxon>Primates</taxon>
        <taxon>Haplorrhini</taxon>
        <taxon>Platyrrhini</taxon>
        <taxon>Cebidae</taxon>
        <taxon>Callitrichinae</taxon>
        <taxon>Saguinus</taxon>
    </lineage>
</organism>
<evidence type="ECO:0000313" key="2">
    <source>
        <dbReference type="Proteomes" id="UP001266305"/>
    </source>
</evidence>
<comment type="caution">
    <text evidence="1">The sequence shown here is derived from an EMBL/GenBank/DDBJ whole genome shotgun (WGS) entry which is preliminary data.</text>
</comment>
<accession>A0ABQ9UQ48</accession>
<dbReference type="Proteomes" id="UP001266305">
    <property type="component" value="Unassembled WGS sequence"/>
</dbReference>
<proteinExistence type="predicted"/>
<evidence type="ECO:0000313" key="1">
    <source>
        <dbReference type="EMBL" id="KAK2099212.1"/>
    </source>
</evidence>
<sequence length="54" mass="5655">TPEMETQPAWVPRSQTLSKAVSKEELGLEASSLQPASLFCRSSTAASGGFNSLA</sequence>
<protein>
    <submittedName>
        <fullName evidence="1">Uncharacterized protein</fullName>
    </submittedName>
</protein>
<reference evidence="1 2" key="1">
    <citation type="submission" date="2023-05" db="EMBL/GenBank/DDBJ databases">
        <title>B98-5 Cell Line De Novo Hybrid Assembly: An Optical Mapping Approach.</title>
        <authorList>
            <person name="Kananen K."/>
            <person name="Auerbach J.A."/>
            <person name="Kautto E."/>
            <person name="Blachly J.S."/>
        </authorList>
    </citation>
    <scope>NUCLEOTIDE SEQUENCE [LARGE SCALE GENOMIC DNA]</scope>
    <source>
        <strain evidence="1">B95-8</strain>
        <tissue evidence="1">Cell line</tissue>
    </source>
</reference>
<gene>
    <name evidence="1" type="ORF">P7K49_024663</name>
</gene>
<name>A0ABQ9UQ48_SAGOE</name>
<dbReference type="EMBL" id="JASSZA010000011">
    <property type="protein sequence ID" value="KAK2099212.1"/>
    <property type="molecule type" value="Genomic_DNA"/>
</dbReference>
<feature type="non-terminal residue" evidence="1">
    <location>
        <position position="1"/>
    </location>
</feature>
<keyword evidence="2" id="KW-1185">Reference proteome</keyword>